<accession>A0A8J6PF03</accession>
<gene>
    <name evidence="4" type="ORF">H8702_11080</name>
</gene>
<feature type="domain" description="Alcohol dehydrogenase-like C-terminal" evidence="2">
    <location>
        <begin position="151"/>
        <end position="257"/>
    </location>
</feature>
<dbReference type="SUPFAM" id="SSF50129">
    <property type="entry name" value="GroES-like"/>
    <property type="match status" value="1"/>
</dbReference>
<dbReference type="RefSeq" id="WP_158662686.1">
    <property type="nucleotide sequence ID" value="NZ_FYDD01000004.1"/>
</dbReference>
<dbReference type="InterPro" id="IPR036291">
    <property type="entry name" value="NAD(P)-bd_dom_sf"/>
</dbReference>
<evidence type="ECO:0000259" key="2">
    <source>
        <dbReference type="Pfam" id="PF00107"/>
    </source>
</evidence>
<sequence length="328" mass="36161">MKQKQIVAVGPMQNELKEIDVLQPNDDQVLIKTKYVGVCRSEHDDWKVAKAGQTFGHEPLGIIEKVGKNVKGFKPGDRVSGMWGGTLPGSGGMVQYSVADPKVDTVIKLPDGLRDEDLILEPLSCMMSAVSKAKVQMPGTHVAVVGCGYMGCGAIGLLKLRGAYVVAIDIRQESLNDAKKYGADEVYLVDEAKEKFIDSDFKGFKVVMEWGETSESLDLAVNLTAECGQLCVAAYHTGGTRTVDVQQLGVKAIEMLNTHPREMWLSVEGAYNAVELLERGDWNYTNLPVKIFPMKKFDQAQAEQEEKYGKYMKAIIDMTKEDGEPYIL</sequence>
<dbReference type="InterPro" id="IPR011032">
    <property type="entry name" value="GroES-like_sf"/>
</dbReference>
<dbReference type="AlphaFoldDB" id="A0A8J6PF03"/>
<evidence type="ECO:0000313" key="5">
    <source>
        <dbReference type="Proteomes" id="UP000632659"/>
    </source>
</evidence>
<name>A0A8J6PF03_9FIRM</name>
<dbReference type="Proteomes" id="UP000632659">
    <property type="component" value="Unassembled WGS sequence"/>
</dbReference>
<dbReference type="InterPro" id="IPR050129">
    <property type="entry name" value="Zn_alcohol_dh"/>
</dbReference>
<organism evidence="4 5">
    <name type="scientific">Massiliimalia timonensis</name>
    <dbReference type="NCBI Taxonomy" id="1987501"/>
    <lineage>
        <taxon>Bacteria</taxon>
        <taxon>Bacillati</taxon>
        <taxon>Bacillota</taxon>
        <taxon>Clostridia</taxon>
        <taxon>Eubacteriales</taxon>
        <taxon>Oscillospiraceae</taxon>
        <taxon>Massiliimalia</taxon>
    </lineage>
</organism>
<evidence type="ECO:0000313" key="4">
    <source>
        <dbReference type="EMBL" id="MBC8611633.1"/>
    </source>
</evidence>
<protein>
    <submittedName>
        <fullName evidence="4">Alcohol dehydrogenase catalytic domain-containing protein</fullName>
    </submittedName>
</protein>
<feature type="domain" description="Alcohol dehydrogenase-like N-terminal" evidence="3">
    <location>
        <begin position="26"/>
        <end position="111"/>
    </location>
</feature>
<keyword evidence="1" id="KW-0560">Oxidoreductase</keyword>
<evidence type="ECO:0000259" key="3">
    <source>
        <dbReference type="Pfam" id="PF08240"/>
    </source>
</evidence>
<dbReference type="Pfam" id="PF08240">
    <property type="entry name" value="ADH_N"/>
    <property type="match status" value="1"/>
</dbReference>
<evidence type="ECO:0000256" key="1">
    <source>
        <dbReference type="ARBA" id="ARBA00023002"/>
    </source>
</evidence>
<dbReference type="OrthoDB" id="9792162at2"/>
<keyword evidence="5" id="KW-1185">Reference proteome</keyword>
<dbReference type="Gene3D" id="3.90.180.10">
    <property type="entry name" value="Medium-chain alcohol dehydrogenases, catalytic domain"/>
    <property type="match status" value="2"/>
</dbReference>
<comment type="caution">
    <text evidence="4">The sequence shown here is derived from an EMBL/GenBank/DDBJ whole genome shotgun (WGS) entry which is preliminary data.</text>
</comment>
<dbReference type="InterPro" id="IPR013154">
    <property type="entry name" value="ADH-like_N"/>
</dbReference>
<dbReference type="SUPFAM" id="SSF51735">
    <property type="entry name" value="NAD(P)-binding Rossmann-fold domains"/>
    <property type="match status" value="1"/>
</dbReference>
<dbReference type="InterPro" id="IPR013149">
    <property type="entry name" value="ADH-like_C"/>
</dbReference>
<reference evidence="4" key="1">
    <citation type="submission" date="2020-08" db="EMBL/GenBank/DDBJ databases">
        <title>Genome public.</title>
        <authorList>
            <person name="Liu C."/>
            <person name="Sun Q."/>
        </authorList>
    </citation>
    <scope>NUCLEOTIDE SEQUENCE</scope>
    <source>
        <strain evidence="4">NSJ-15</strain>
    </source>
</reference>
<proteinExistence type="predicted"/>
<dbReference type="GO" id="GO:0016491">
    <property type="term" value="F:oxidoreductase activity"/>
    <property type="evidence" value="ECO:0007669"/>
    <property type="project" value="UniProtKB-KW"/>
</dbReference>
<dbReference type="Pfam" id="PF00107">
    <property type="entry name" value="ADH_zinc_N"/>
    <property type="match status" value="1"/>
</dbReference>
<dbReference type="PANTHER" id="PTHR43401">
    <property type="entry name" value="L-THREONINE 3-DEHYDROGENASE"/>
    <property type="match status" value="1"/>
</dbReference>
<dbReference type="Gene3D" id="3.40.50.720">
    <property type="entry name" value="NAD(P)-binding Rossmann-like Domain"/>
    <property type="match status" value="1"/>
</dbReference>
<dbReference type="PANTHER" id="PTHR43401:SF2">
    <property type="entry name" value="L-THREONINE 3-DEHYDROGENASE"/>
    <property type="match status" value="1"/>
</dbReference>
<dbReference type="EMBL" id="JACRTL010000007">
    <property type="protein sequence ID" value="MBC8611633.1"/>
    <property type="molecule type" value="Genomic_DNA"/>
</dbReference>